<reference evidence="2" key="2">
    <citation type="submission" date="2015-02" db="UniProtKB">
        <authorList>
            <consortium name="EnsemblMetazoa"/>
        </authorList>
    </citation>
    <scope>IDENTIFICATION</scope>
</reference>
<sequence>MPGPTCSYEYYWSSGRGPTLLATQDAFSIGVSEPKHYTPFELTKRKIEKFFTIQLFVLNPKNPCLRENVLLGQISVEKIGVMTTHEMASAEMKDLRESFIKTLALKCKRAATEFDSSCAVKTVKQKKIEETMNEQMMDTYLRYNL</sequence>
<dbReference type="GO" id="GO:0006351">
    <property type="term" value="P:DNA-templated transcription"/>
    <property type="evidence" value="ECO:0007669"/>
    <property type="project" value="InterPro"/>
</dbReference>
<dbReference type="HOGENOM" id="CLU_1789289_0_0_1"/>
<dbReference type="EnsemblMetazoa" id="SMAR000147-RA">
    <property type="protein sequence ID" value="SMAR000147-PA"/>
    <property type="gene ID" value="SMAR000147"/>
</dbReference>
<evidence type="ECO:0000259" key="1">
    <source>
        <dbReference type="PROSITE" id="PS51321"/>
    </source>
</evidence>
<evidence type="ECO:0000313" key="2">
    <source>
        <dbReference type="EnsemblMetazoa" id="SMAR000147-PA"/>
    </source>
</evidence>
<dbReference type="PROSITE" id="PS51321">
    <property type="entry name" value="TFIIS_CENTRAL"/>
    <property type="match status" value="1"/>
</dbReference>
<dbReference type="EMBL" id="JH429688">
    <property type="status" value="NOT_ANNOTATED_CDS"/>
    <property type="molecule type" value="Genomic_DNA"/>
</dbReference>
<dbReference type="PhylomeDB" id="T1IH42"/>
<protein>
    <recommendedName>
        <fullName evidence="1">TFIIS central domain-containing protein</fullName>
    </recommendedName>
</protein>
<dbReference type="SUPFAM" id="SSF46942">
    <property type="entry name" value="Elongation factor TFIIS domain 2"/>
    <property type="match status" value="1"/>
</dbReference>
<dbReference type="AlphaFoldDB" id="T1IH42"/>
<dbReference type="Gene3D" id="1.10.472.30">
    <property type="entry name" value="Transcription elongation factor S-II, central domain"/>
    <property type="match status" value="1"/>
</dbReference>
<accession>T1IH42</accession>
<name>T1IH42_STRMM</name>
<proteinExistence type="predicted"/>
<keyword evidence="3" id="KW-1185">Reference proteome</keyword>
<dbReference type="Proteomes" id="UP000014500">
    <property type="component" value="Unassembled WGS sequence"/>
</dbReference>
<organism evidence="2 3">
    <name type="scientific">Strigamia maritima</name>
    <name type="common">European centipede</name>
    <name type="synonym">Geophilus maritimus</name>
    <dbReference type="NCBI Taxonomy" id="126957"/>
    <lineage>
        <taxon>Eukaryota</taxon>
        <taxon>Metazoa</taxon>
        <taxon>Ecdysozoa</taxon>
        <taxon>Arthropoda</taxon>
        <taxon>Myriapoda</taxon>
        <taxon>Chilopoda</taxon>
        <taxon>Pleurostigmophora</taxon>
        <taxon>Geophilomorpha</taxon>
        <taxon>Linotaeniidae</taxon>
        <taxon>Strigamia</taxon>
    </lineage>
</organism>
<feature type="domain" description="TFIIS central" evidence="1">
    <location>
        <begin position="1"/>
        <end position="115"/>
    </location>
</feature>
<dbReference type="Pfam" id="PF07500">
    <property type="entry name" value="TFIIS_M"/>
    <property type="match status" value="1"/>
</dbReference>
<dbReference type="InterPro" id="IPR036575">
    <property type="entry name" value="TFIIS_cen_dom_sf"/>
</dbReference>
<evidence type="ECO:0000313" key="3">
    <source>
        <dbReference type="Proteomes" id="UP000014500"/>
    </source>
</evidence>
<dbReference type="InterPro" id="IPR003618">
    <property type="entry name" value="TFIIS_cen_dom"/>
</dbReference>
<dbReference type="STRING" id="126957.T1IH42"/>
<reference evidence="3" key="1">
    <citation type="submission" date="2011-05" db="EMBL/GenBank/DDBJ databases">
        <authorList>
            <person name="Richards S.R."/>
            <person name="Qu J."/>
            <person name="Jiang H."/>
            <person name="Jhangiani S.N."/>
            <person name="Agravi P."/>
            <person name="Goodspeed R."/>
            <person name="Gross S."/>
            <person name="Mandapat C."/>
            <person name="Jackson L."/>
            <person name="Mathew T."/>
            <person name="Pu L."/>
            <person name="Thornton R."/>
            <person name="Saada N."/>
            <person name="Wilczek-Boney K.B."/>
            <person name="Lee S."/>
            <person name="Kovar C."/>
            <person name="Wu Y."/>
            <person name="Scherer S.E."/>
            <person name="Worley K.C."/>
            <person name="Muzny D.M."/>
            <person name="Gibbs R."/>
        </authorList>
    </citation>
    <scope>NUCLEOTIDE SEQUENCE</scope>
    <source>
        <strain evidence="3">Brora</strain>
    </source>
</reference>